<feature type="compositionally biased region" description="Low complexity" evidence="1">
    <location>
        <begin position="685"/>
        <end position="704"/>
    </location>
</feature>
<dbReference type="SUPFAM" id="SSF50978">
    <property type="entry name" value="WD40 repeat-like"/>
    <property type="match status" value="1"/>
</dbReference>
<dbReference type="GO" id="GO:0031593">
    <property type="term" value="F:polyubiquitin modification-dependent protein binding"/>
    <property type="evidence" value="ECO:0007669"/>
    <property type="project" value="TreeGrafter"/>
</dbReference>
<feature type="region of interest" description="Disordered" evidence="1">
    <location>
        <begin position="1"/>
        <end position="67"/>
    </location>
</feature>
<organism evidence="3 4">
    <name type="scientific">Rasamsonia emersonii (strain ATCC 16479 / CBS 393.64 / IMI 116815)</name>
    <dbReference type="NCBI Taxonomy" id="1408163"/>
    <lineage>
        <taxon>Eukaryota</taxon>
        <taxon>Fungi</taxon>
        <taxon>Dikarya</taxon>
        <taxon>Ascomycota</taxon>
        <taxon>Pezizomycotina</taxon>
        <taxon>Eurotiomycetes</taxon>
        <taxon>Eurotiomycetidae</taxon>
        <taxon>Eurotiales</taxon>
        <taxon>Trichocomaceae</taxon>
        <taxon>Rasamsonia</taxon>
    </lineage>
</organism>
<feature type="region of interest" description="Disordered" evidence="1">
    <location>
        <begin position="857"/>
        <end position="884"/>
    </location>
</feature>
<feature type="region of interest" description="Disordered" evidence="1">
    <location>
        <begin position="1071"/>
        <end position="1110"/>
    </location>
</feature>
<feature type="compositionally biased region" description="Low complexity" evidence="1">
    <location>
        <begin position="46"/>
        <end position="61"/>
    </location>
</feature>
<evidence type="ECO:0000256" key="1">
    <source>
        <dbReference type="SAM" id="MobiDB-lite"/>
    </source>
</evidence>
<feature type="region of interest" description="Disordered" evidence="1">
    <location>
        <begin position="598"/>
        <end position="634"/>
    </location>
</feature>
<dbReference type="RefSeq" id="XP_013329516.1">
    <property type="nucleotide sequence ID" value="XM_013474062.1"/>
</dbReference>
<comment type="caution">
    <text evidence="3">The sequence shown here is derived from an EMBL/GenBank/DDBJ whole genome shotgun (WGS) entry which is preliminary data.</text>
</comment>
<feature type="region of interest" description="Disordered" evidence="1">
    <location>
        <begin position="187"/>
        <end position="210"/>
    </location>
</feature>
<sequence length="1110" mass="120240">MLPSGDAEGHGASVDIVDPDASPSRVPAEDDGSLLRRLSTTDNALSASSPSVHRSSSSSPPEGAQLDLTRQSIAASKVSSSRPTPRRSLADLPNEVLTHILSHLPPSSLTAITLVSRRFHTLVTTPHAWRIAFSRYFPGPYSLYKNQAAAASSDHLISDKRAFTRLTALASWRSEYILRTRLLRSLSRGKPAQPPSPGKHGSSRASGIQNGSPVTTYTSRLIYPVTHLDALFPTGATGKPPLFIHGAAEQGAATTSDPTTGKTGSWGLSGQQAFQHFADLFPGEAEYGLGSGDMVGLPNSMDVSQPYGMVYGEGCPRGRCYFIASGEQRGRFLSVSELESEPHLGIPAINVITTAISSVWIAKSPNVIKMTNGLVGILTGSSSGILTAYSLGTSPSHDRRFERGQVTAKWVLSPGVPIIAIAVDENFSAKRYSQRRIWAAVLNALGEVYYLTEIPVQPEVPAKPNAQQLERLAWKTGRSVRWELIEATRRVARPDPFNQQLVDGSYSPRSSSDSMGLNEDQIAAETREIEKFLAFKPKHFRKVCEGWDMQRQFKVDFAGDDLNGAGESVIILNCGVSEGQGASIRRFTRQKVRVERPLTSEPCSGVHGPKPTSSLFGGPSTPEPRSRASSHLSDNVSSVVNTEWRVSEFVFDGPKSIKLTASALDQSTYAQLTVSEDPLLGMSGASTASSPLSSPLPHMGSPSSVSEIPGQRARFLAAGTATGTVYVWDVRAPTSRTPDVINQVSPLRVIRTDSPQISCLALTSLYMVHGGNDGLVQAWDPLASSSRPIRTLNSRFSSRARRRLIQAEASLLGVGNNYFAAGAICLDPDPTVLRGMVSLGTHVRYWSYSSSAADEYKSSKRRVRRSQRGSNGSPEGQRFSSSGRGALRDYIADEQMELERQKIAEQKERERLRGRFGIDLLGPDATEEELIAYAQMLSEESYNNDELKRREGEGSVFASSVSSDTIAAQDSSFPPREFSSSSSPVLDTVEEELAPDIAEAIRLSLLDENPGSFDSPSPTNSIPIKYAKGAKINRRRSSNSYPATPCPVAESSTRQEEDDLEFAIQLSLAEEQSRKEAIAAQEEEFPALMPPSTPPHLSRMDKGKGKARAF</sequence>
<dbReference type="STRING" id="1408163.A0A0F4YXE0"/>
<feature type="region of interest" description="Disordered" evidence="1">
    <location>
        <begin position="961"/>
        <end position="983"/>
    </location>
</feature>
<evidence type="ECO:0000313" key="4">
    <source>
        <dbReference type="Proteomes" id="UP000053958"/>
    </source>
</evidence>
<dbReference type="GO" id="GO:0005829">
    <property type="term" value="C:cytosol"/>
    <property type="evidence" value="ECO:0007669"/>
    <property type="project" value="TreeGrafter"/>
</dbReference>
<dbReference type="Gene3D" id="1.20.1280.50">
    <property type="match status" value="1"/>
</dbReference>
<dbReference type="InterPro" id="IPR015943">
    <property type="entry name" value="WD40/YVTN_repeat-like_dom_sf"/>
</dbReference>
<dbReference type="GeneID" id="25315420"/>
<evidence type="ECO:0000313" key="3">
    <source>
        <dbReference type="EMBL" id="KKA22904.1"/>
    </source>
</evidence>
<dbReference type="Proteomes" id="UP000053958">
    <property type="component" value="Unassembled WGS sequence"/>
</dbReference>
<dbReference type="OrthoDB" id="2095648at2759"/>
<dbReference type="InterPro" id="IPR003903">
    <property type="entry name" value="UIM_dom"/>
</dbReference>
<protein>
    <submittedName>
        <fullName evidence="3">F-box and WD domain protein</fullName>
    </submittedName>
</protein>
<keyword evidence="4" id="KW-1185">Reference proteome</keyword>
<dbReference type="EMBL" id="LASV01000119">
    <property type="protein sequence ID" value="KKA22904.1"/>
    <property type="molecule type" value="Genomic_DNA"/>
</dbReference>
<dbReference type="GO" id="GO:0008540">
    <property type="term" value="C:proteasome regulatory particle, base subcomplex"/>
    <property type="evidence" value="ECO:0007669"/>
    <property type="project" value="TreeGrafter"/>
</dbReference>
<evidence type="ECO:0000259" key="2">
    <source>
        <dbReference type="PROSITE" id="PS50181"/>
    </source>
</evidence>
<dbReference type="CDD" id="cd09917">
    <property type="entry name" value="F-box_SF"/>
    <property type="match status" value="1"/>
</dbReference>
<dbReference type="SMART" id="SM00256">
    <property type="entry name" value="FBOX"/>
    <property type="match status" value="1"/>
</dbReference>
<dbReference type="Pfam" id="PF12937">
    <property type="entry name" value="F-box-like"/>
    <property type="match status" value="1"/>
</dbReference>
<dbReference type="PANTHER" id="PTHR10223:SF2">
    <property type="entry name" value="F-BOX AND WD DOMAIN PROTEIN (AFU_ORTHOLOGUE AFUA_6G11400)"/>
    <property type="match status" value="1"/>
</dbReference>
<feature type="region of interest" description="Disordered" evidence="1">
    <location>
        <begin position="685"/>
        <end position="707"/>
    </location>
</feature>
<dbReference type="SUPFAM" id="SSF81383">
    <property type="entry name" value="F-box domain"/>
    <property type="match status" value="1"/>
</dbReference>
<dbReference type="GO" id="GO:0005634">
    <property type="term" value="C:nucleus"/>
    <property type="evidence" value="ECO:0007669"/>
    <property type="project" value="TreeGrafter"/>
</dbReference>
<dbReference type="InterPro" id="IPR001810">
    <property type="entry name" value="F-box_dom"/>
</dbReference>
<feature type="compositionally biased region" description="Low complexity" evidence="1">
    <location>
        <begin position="971"/>
        <end position="983"/>
    </location>
</feature>
<reference evidence="3 4" key="1">
    <citation type="submission" date="2015-04" db="EMBL/GenBank/DDBJ databases">
        <authorList>
            <person name="Heijne W.H."/>
            <person name="Fedorova N.D."/>
            <person name="Nierman W.C."/>
            <person name="Vollebregt A.W."/>
            <person name="Zhao Z."/>
            <person name="Wu L."/>
            <person name="Kumar M."/>
            <person name="Stam H."/>
            <person name="van den Berg M.A."/>
            <person name="Pel H.J."/>
        </authorList>
    </citation>
    <scope>NUCLEOTIDE SEQUENCE [LARGE SCALE GENOMIC DNA]</scope>
    <source>
        <strain evidence="3 4">CBS 393.64</strain>
    </source>
</reference>
<feature type="compositionally biased region" description="Polar residues" evidence="1">
    <location>
        <begin position="961"/>
        <end position="970"/>
    </location>
</feature>
<gene>
    <name evidence="3" type="ORF">T310_3070</name>
</gene>
<dbReference type="PANTHER" id="PTHR10223">
    <property type="entry name" value="26S PROTEASOME NON-ATPASE REGULATORY SUBUNIT 4"/>
    <property type="match status" value="1"/>
</dbReference>
<dbReference type="InterPro" id="IPR036047">
    <property type="entry name" value="F-box-like_dom_sf"/>
</dbReference>
<dbReference type="AlphaFoldDB" id="A0A0F4YXE0"/>
<dbReference type="InterPro" id="IPR036322">
    <property type="entry name" value="WD40_repeat_dom_sf"/>
</dbReference>
<feature type="domain" description="F-box" evidence="2">
    <location>
        <begin position="86"/>
        <end position="132"/>
    </location>
</feature>
<dbReference type="PROSITE" id="PS50181">
    <property type="entry name" value="FBOX"/>
    <property type="match status" value="1"/>
</dbReference>
<dbReference type="SMART" id="SM00726">
    <property type="entry name" value="UIM"/>
    <property type="match status" value="3"/>
</dbReference>
<dbReference type="InterPro" id="IPR027040">
    <property type="entry name" value="PSMD4"/>
</dbReference>
<accession>A0A0F4YXE0</accession>
<dbReference type="PROSITE" id="PS50330">
    <property type="entry name" value="UIM"/>
    <property type="match status" value="1"/>
</dbReference>
<feature type="region of interest" description="Disordered" evidence="1">
    <location>
        <begin position="1029"/>
        <end position="1059"/>
    </location>
</feature>
<dbReference type="GO" id="GO:0043161">
    <property type="term" value="P:proteasome-mediated ubiquitin-dependent protein catabolic process"/>
    <property type="evidence" value="ECO:0007669"/>
    <property type="project" value="TreeGrafter"/>
</dbReference>
<dbReference type="Gene3D" id="2.130.10.10">
    <property type="entry name" value="YVTN repeat-like/Quinoprotein amine dehydrogenase"/>
    <property type="match status" value="1"/>
</dbReference>
<name>A0A0F4YXE0_RASE3</name>
<proteinExistence type="predicted"/>